<organism evidence="2">
    <name type="scientific">marine sediment metagenome</name>
    <dbReference type="NCBI Taxonomy" id="412755"/>
    <lineage>
        <taxon>unclassified sequences</taxon>
        <taxon>metagenomes</taxon>
        <taxon>ecological metagenomes</taxon>
    </lineage>
</organism>
<feature type="transmembrane region" description="Helical" evidence="1">
    <location>
        <begin position="59"/>
        <end position="78"/>
    </location>
</feature>
<evidence type="ECO:0008006" key="3">
    <source>
        <dbReference type="Google" id="ProtNLM"/>
    </source>
</evidence>
<protein>
    <recommendedName>
        <fullName evidence="3">Histidine kinase N-terminal 7TM region domain-containing protein</fullName>
    </recommendedName>
</protein>
<feature type="transmembrane region" description="Helical" evidence="1">
    <location>
        <begin position="187"/>
        <end position="204"/>
    </location>
</feature>
<feature type="transmembrane region" description="Helical" evidence="1">
    <location>
        <begin position="90"/>
        <end position="116"/>
    </location>
</feature>
<dbReference type="EMBL" id="BART01012008">
    <property type="protein sequence ID" value="GAG89842.1"/>
    <property type="molecule type" value="Genomic_DNA"/>
</dbReference>
<gene>
    <name evidence="2" type="ORF">S01H4_25284</name>
</gene>
<sequence length="284" mass="32925">YFRFVIKLLAVERRYRFLLRLGYFISVCFALSVLGPFMFEGTNLKFDIYWPKAGNLCWLYIVYFLSYPVLAHTIAFANRDEITNLAKKQLMYVSIAAVLGFGGGASTFLPVYGVFIPRLESMAIFLIPFACAFIAVATYTARLMDTELFKRRAVIFSLLYGLTVGIFVSIVFVVQNIVYFQHGINRFFIPVAALFIITIFIRPIEHILTRWTDKFLYQKKYSYQKVLEDAGKGMLFITNVDRLLKLTVRMLTRHMRVTNTAIYLYDKDTGTYRCRATGREKSFP</sequence>
<feature type="transmembrane region" description="Helical" evidence="1">
    <location>
        <begin position="21"/>
        <end position="39"/>
    </location>
</feature>
<dbReference type="SUPFAM" id="SSF55781">
    <property type="entry name" value="GAF domain-like"/>
    <property type="match status" value="1"/>
</dbReference>
<comment type="caution">
    <text evidence="2">The sequence shown here is derived from an EMBL/GenBank/DDBJ whole genome shotgun (WGS) entry which is preliminary data.</text>
</comment>
<accession>X1C991</accession>
<feature type="transmembrane region" description="Helical" evidence="1">
    <location>
        <begin position="153"/>
        <end position="175"/>
    </location>
</feature>
<keyword evidence="1" id="KW-1133">Transmembrane helix</keyword>
<feature type="non-terminal residue" evidence="2">
    <location>
        <position position="1"/>
    </location>
</feature>
<name>X1C991_9ZZZZ</name>
<feature type="transmembrane region" description="Helical" evidence="1">
    <location>
        <begin position="122"/>
        <end position="141"/>
    </location>
</feature>
<feature type="non-terminal residue" evidence="2">
    <location>
        <position position="284"/>
    </location>
</feature>
<evidence type="ECO:0000256" key="1">
    <source>
        <dbReference type="SAM" id="Phobius"/>
    </source>
</evidence>
<proteinExistence type="predicted"/>
<reference evidence="2" key="1">
    <citation type="journal article" date="2014" name="Front. Microbiol.">
        <title>High frequency of phylogenetically diverse reductive dehalogenase-homologous genes in deep subseafloor sedimentary metagenomes.</title>
        <authorList>
            <person name="Kawai M."/>
            <person name="Futagami T."/>
            <person name="Toyoda A."/>
            <person name="Takaki Y."/>
            <person name="Nishi S."/>
            <person name="Hori S."/>
            <person name="Arai W."/>
            <person name="Tsubouchi T."/>
            <person name="Morono Y."/>
            <person name="Uchiyama I."/>
            <person name="Ito T."/>
            <person name="Fujiyama A."/>
            <person name="Inagaki F."/>
            <person name="Takami H."/>
        </authorList>
    </citation>
    <scope>NUCLEOTIDE SEQUENCE</scope>
    <source>
        <strain evidence="2">Expedition CK06-06</strain>
    </source>
</reference>
<keyword evidence="1" id="KW-0472">Membrane</keyword>
<keyword evidence="1" id="KW-0812">Transmembrane</keyword>
<dbReference type="AlphaFoldDB" id="X1C991"/>
<evidence type="ECO:0000313" key="2">
    <source>
        <dbReference type="EMBL" id="GAG89842.1"/>
    </source>
</evidence>